<dbReference type="InterPro" id="IPR022698">
    <property type="entry name" value="OrsD"/>
</dbReference>
<protein>
    <recommendedName>
        <fullName evidence="3">C2H2-type domain-containing protein</fullName>
    </recommendedName>
</protein>
<dbReference type="Pfam" id="PF12013">
    <property type="entry name" value="OrsD"/>
    <property type="match status" value="1"/>
</dbReference>
<evidence type="ECO:0000313" key="1">
    <source>
        <dbReference type="EMBL" id="KAH7233734.1"/>
    </source>
</evidence>
<dbReference type="GeneID" id="70228140"/>
<evidence type="ECO:0008006" key="3">
    <source>
        <dbReference type="Google" id="ProtNLM"/>
    </source>
</evidence>
<dbReference type="Proteomes" id="UP000720189">
    <property type="component" value="Unassembled WGS sequence"/>
</dbReference>
<evidence type="ECO:0000313" key="2">
    <source>
        <dbReference type="Proteomes" id="UP000720189"/>
    </source>
</evidence>
<sequence length="172" mass="19532">MEDIVQLNQDYQILICRLCQAAVRPGSSIESHFRRQHQLKGQVLKDIIDYYGELELADSKRIAVPEDNGPAIEELVISGGYSCCICRYLTVAYDNIVRHWREAGHNTAEEPWTKVRLQTWMGGRHARYWIVRDDSDRNGPLDVANKADAGNQSATSLWSVPFSVKEETPVSI</sequence>
<organism evidence="1 2">
    <name type="scientific">Fusarium redolens</name>
    <dbReference type="NCBI Taxonomy" id="48865"/>
    <lineage>
        <taxon>Eukaryota</taxon>
        <taxon>Fungi</taxon>
        <taxon>Dikarya</taxon>
        <taxon>Ascomycota</taxon>
        <taxon>Pezizomycotina</taxon>
        <taxon>Sordariomycetes</taxon>
        <taxon>Hypocreomycetidae</taxon>
        <taxon>Hypocreales</taxon>
        <taxon>Nectriaceae</taxon>
        <taxon>Fusarium</taxon>
        <taxon>Fusarium redolens species complex</taxon>
    </lineage>
</organism>
<reference evidence="1" key="1">
    <citation type="journal article" date="2021" name="Nat. Commun.">
        <title>Genetic determinants of endophytism in the Arabidopsis root mycobiome.</title>
        <authorList>
            <person name="Mesny F."/>
            <person name="Miyauchi S."/>
            <person name="Thiergart T."/>
            <person name="Pickel B."/>
            <person name="Atanasova L."/>
            <person name="Karlsson M."/>
            <person name="Huettel B."/>
            <person name="Barry K.W."/>
            <person name="Haridas S."/>
            <person name="Chen C."/>
            <person name="Bauer D."/>
            <person name="Andreopoulos W."/>
            <person name="Pangilinan J."/>
            <person name="LaButti K."/>
            <person name="Riley R."/>
            <person name="Lipzen A."/>
            <person name="Clum A."/>
            <person name="Drula E."/>
            <person name="Henrissat B."/>
            <person name="Kohler A."/>
            <person name="Grigoriev I.V."/>
            <person name="Martin F.M."/>
            <person name="Hacquard S."/>
        </authorList>
    </citation>
    <scope>NUCLEOTIDE SEQUENCE</scope>
    <source>
        <strain evidence="1">MPI-CAGE-AT-0023</strain>
    </source>
</reference>
<dbReference type="AlphaFoldDB" id="A0A9P9G628"/>
<accession>A0A9P9G628</accession>
<proteinExistence type="predicted"/>
<gene>
    <name evidence="1" type="ORF">BKA55DRAFT_679766</name>
</gene>
<dbReference type="OrthoDB" id="3522001at2759"/>
<dbReference type="RefSeq" id="XP_046044079.1">
    <property type="nucleotide sequence ID" value="XM_046198186.1"/>
</dbReference>
<keyword evidence="2" id="KW-1185">Reference proteome</keyword>
<name>A0A9P9G628_FUSRE</name>
<comment type="caution">
    <text evidence="1">The sequence shown here is derived from an EMBL/GenBank/DDBJ whole genome shotgun (WGS) entry which is preliminary data.</text>
</comment>
<dbReference type="EMBL" id="JAGMUX010000018">
    <property type="protein sequence ID" value="KAH7233734.1"/>
    <property type="molecule type" value="Genomic_DNA"/>
</dbReference>